<feature type="modified residue" description="4-aspartylphosphate" evidence="1">
    <location>
        <position position="54"/>
    </location>
</feature>
<evidence type="ECO:0000256" key="1">
    <source>
        <dbReference type="PROSITE-ProRule" id="PRU00169"/>
    </source>
</evidence>
<dbReference type="RefSeq" id="WP_152099179.1">
    <property type="nucleotide sequence ID" value="NZ_AP021861.1"/>
</dbReference>
<dbReference type="CDD" id="cd00077">
    <property type="entry name" value="HDc"/>
    <property type="match status" value="1"/>
</dbReference>
<dbReference type="AlphaFoldDB" id="A0A5K7XAF0"/>
<dbReference type="PROSITE" id="PS50110">
    <property type="entry name" value="RESPONSE_REGULATORY"/>
    <property type="match status" value="1"/>
</dbReference>
<feature type="domain" description="Response regulatory" evidence="2">
    <location>
        <begin position="5"/>
        <end position="119"/>
    </location>
</feature>
<dbReference type="SMART" id="SM00448">
    <property type="entry name" value="REC"/>
    <property type="match status" value="1"/>
</dbReference>
<evidence type="ECO:0000259" key="3">
    <source>
        <dbReference type="PROSITE" id="PS51832"/>
    </source>
</evidence>
<dbReference type="InterPro" id="IPR001789">
    <property type="entry name" value="Sig_transdc_resp-reg_receiver"/>
</dbReference>
<sequence>MSRQKVLIIDDEPSLCRCLKQWLEERGFECASAPDAERGFAYLQSHTVDIVTLDNKLPGISGVEMLARLAIEAPDAAVLMVTAEVDTRKAIHAMTLGALGYVIKPVRREDLFAQIDNALERRRLSIENRELTLRLQEKVRLQTAEIRAAHEETIYRLVKAVGYRDEETGDHVRRTGQYSELLAATIGWPAEQVEMIRLAAPMHDIGKIGIPDAILCKRGNLTAEEMSIMQHHTLIGGQMLEGSYSPVLQMARDIALTHHEQWDGSGYPRGLAGNAIPEAGRIVSIVDVFDALSHARVYRPAFKDADVEQMMWAGRGTKFDPQFLDDFMSLRPEMWAIASLTVHGRTDVADRRFDDLLPATRSLQPN</sequence>
<dbReference type="Pfam" id="PF00072">
    <property type="entry name" value="Response_reg"/>
    <property type="match status" value="1"/>
</dbReference>
<gene>
    <name evidence="4" type="ORF">PLANPX_3007</name>
</gene>
<protein>
    <recommendedName>
        <fullName evidence="6">Response regulator</fullName>
    </recommendedName>
</protein>
<evidence type="ECO:0000313" key="5">
    <source>
        <dbReference type="Proteomes" id="UP000326837"/>
    </source>
</evidence>
<dbReference type="InterPro" id="IPR011006">
    <property type="entry name" value="CheY-like_superfamily"/>
</dbReference>
<dbReference type="InterPro" id="IPR003607">
    <property type="entry name" value="HD/PDEase_dom"/>
</dbReference>
<dbReference type="Pfam" id="PF13487">
    <property type="entry name" value="HD_5"/>
    <property type="match status" value="1"/>
</dbReference>
<keyword evidence="1" id="KW-0597">Phosphoprotein</keyword>
<dbReference type="SUPFAM" id="SSF109604">
    <property type="entry name" value="HD-domain/PDEase-like"/>
    <property type="match status" value="1"/>
</dbReference>
<dbReference type="InterPro" id="IPR052020">
    <property type="entry name" value="Cyclic_di-GMP/3'3'-cGAMP_PDE"/>
</dbReference>
<dbReference type="SMART" id="SM00471">
    <property type="entry name" value="HDc"/>
    <property type="match status" value="1"/>
</dbReference>
<organism evidence="4 5">
    <name type="scientific">Lacipirellula parvula</name>
    <dbReference type="NCBI Taxonomy" id="2650471"/>
    <lineage>
        <taxon>Bacteria</taxon>
        <taxon>Pseudomonadati</taxon>
        <taxon>Planctomycetota</taxon>
        <taxon>Planctomycetia</taxon>
        <taxon>Pirellulales</taxon>
        <taxon>Lacipirellulaceae</taxon>
        <taxon>Lacipirellula</taxon>
    </lineage>
</organism>
<dbReference type="Gene3D" id="3.40.50.2300">
    <property type="match status" value="1"/>
</dbReference>
<evidence type="ECO:0008006" key="6">
    <source>
        <dbReference type="Google" id="ProtNLM"/>
    </source>
</evidence>
<dbReference type="PANTHER" id="PTHR45228">
    <property type="entry name" value="CYCLIC DI-GMP PHOSPHODIESTERASE TM_0186-RELATED"/>
    <property type="match status" value="1"/>
</dbReference>
<evidence type="ECO:0000259" key="2">
    <source>
        <dbReference type="PROSITE" id="PS50110"/>
    </source>
</evidence>
<feature type="domain" description="HD-GYP" evidence="3">
    <location>
        <begin position="146"/>
        <end position="343"/>
    </location>
</feature>
<dbReference type="SUPFAM" id="SSF52172">
    <property type="entry name" value="CheY-like"/>
    <property type="match status" value="1"/>
</dbReference>
<evidence type="ECO:0000313" key="4">
    <source>
        <dbReference type="EMBL" id="BBO33395.1"/>
    </source>
</evidence>
<dbReference type="InterPro" id="IPR037522">
    <property type="entry name" value="HD_GYP_dom"/>
</dbReference>
<proteinExistence type="predicted"/>
<dbReference type="EMBL" id="AP021861">
    <property type="protein sequence ID" value="BBO33395.1"/>
    <property type="molecule type" value="Genomic_DNA"/>
</dbReference>
<accession>A0A5K7XAF0</accession>
<dbReference type="PROSITE" id="PS51832">
    <property type="entry name" value="HD_GYP"/>
    <property type="match status" value="1"/>
</dbReference>
<reference evidence="5" key="1">
    <citation type="submission" date="2019-10" db="EMBL/GenBank/DDBJ databases">
        <title>Lacipirellula parvula gen. nov., sp. nov., representing a lineage of planctomycetes widespread in freshwater anoxic habitats, and description of the family Lacipirellulaceae.</title>
        <authorList>
            <person name="Dedysh S.N."/>
            <person name="Kulichevskaya I.S."/>
            <person name="Beletsky A.V."/>
            <person name="Rakitin A.L."/>
            <person name="Mardanov A.V."/>
            <person name="Ivanova A.A."/>
            <person name="Saltykova V.X."/>
            <person name="Rijpstra W.I.C."/>
            <person name="Sinninghe Damste J.S."/>
            <person name="Ravin N.V."/>
        </authorList>
    </citation>
    <scope>NUCLEOTIDE SEQUENCE [LARGE SCALE GENOMIC DNA]</scope>
    <source>
        <strain evidence="5">PX69</strain>
    </source>
</reference>
<dbReference type="KEGG" id="lpav:PLANPX_3007"/>
<dbReference type="GO" id="GO:0000160">
    <property type="term" value="P:phosphorelay signal transduction system"/>
    <property type="evidence" value="ECO:0007669"/>
    <property type="project" value="InterPro"/>
</dbReference>
<dbReference type="Gene3D" id="1.10.3210.10">
    <property type="entry name" value="Hypothetical protein af1432"/>
    <property type="match status" value="1"/>
</dbReference>
<name>A0A5K7XAF0_9BACT</name>
<dbReference type="Proteomes" id="UP000326837">
    <property type="component" value="Chromosome"/>
</dbReference>
<keyword evidence="5" id="KW-1185">Reference proteome</keyword>